<keyword evidence="2" id="KW-1185">Reference proteome</keyword>
<dbReference type="AlphaFoldDB" id="A0A7D9K0X4"/>
<organism evidence="1 2">
    <name type="scientific">Paramuricea clavata</name>
    <name type="common">Red gorgonian</name>
    <name type="synonym">Violescent sea-whip</name>
    <dbReference type="NCBI Taxonomy" id="317549"/>
    <lineage>
        <taxon>Eukaryota</taxon>
        <taxon>Metazoa</taxon>
        <taxon>Cnidaria</taxon>
        <taxon>Anthozoa</taxon>
        <taxon>Octocorallia</taxon>
        <taxon>Malacalcyonacea</taxon>
        <taxon>Plexauridae</taxon>
        <taxon>Paramuricea</taxon>
    </lineage>
</organism>
<reference evidence="1" key="1">
    <citation type="submission" date="2020-04" db="EMBL/GenBank/DDBJ databases">
        <authorList>
            <person name="Alioto T."/>
            <person name="Alioto T."/>
            <person name="Gomez Garrido J."/>
        </authorList>
    </citation>
    <scope>NUCLEOTIDE SEQUENCE</scope>
    <source>
        <strain evidence="1">A484AB</strain>
    </source>
</reference>
<protein>
    <submittedName>
        <fullName evidence="1">Uncharacterized protein</fullName>
    </submittedName>
</protein>
<dbReference type="Proteomes" id="UP001152795">
    <property type="component" value="Unassembled WGS sequence"/>
</dbReference>
<evidence type="ECO:0000313" key="1">
    <source>
        <dbReference type="EMBL" id="CAB4038427.1"/>
    </source>
</evidence>
<proteinExistence type="predicted"/>
<evidence type="ECO:0000313" key="2">
    <source>
        <dbReference type="Proteomes" id="UP001152795"/>
    </source>
</evidence>
<accession>A0A7D9K0X4</accession>
<name>A0A7D9K0X4_PARCT</name>
<dbReference type="EMBL" id="CACRXK020024193">
    <property type="protein sequence ID" value="CAB4038427.1"/>
    <property type="molecule type" value="Genomic_DNA"/>
</dbReference>
<gene>
    <name evidence="1" type="ORF">PACLA_8A084159</name>
</gene>
<sequence>MQWGSLSHEERKSRLEMYVNSAMDCKKDLSKCKRKDRDDSSTPSTPVISVTASRTGISTMPMSVLQILFDKADKLARTPNNVIPKPGVSDGSYVVAGYGNRTHSVTPGKGGSLKCDRSCINASTGICEHVIAVAHRTPKRREKAESAEENHQKKALVIEAVDMFADNDNDLSTQGMPSLLVQQQSSSAGVHQPSPSMPLQQPSIFMPCQKMSSAVPFQHHVPASSIRQALPSAQQVPNVVWSQQTGATVPSLPLLSVNRTSVASPQLTLHRNEQGTSLPASARLVQQQSFFPPSTVPSQENLFKLKWVPGTTVSRCYGCCRDMKNPPHSIPDDLVVVYRDHRQYRERESG</sequence>
<comment type="caution">
    <text evidence="1">The sequence shown here is derived from an EMBL/GenBank/DDBJ whole genome shotgun (WGS) entry which is preliminary data.</text>
</comment>
<feature type="non-terminal residue" evidence="1">
    <location>
        <position position="350"/>
    </location>
</feature>